<accession>A0ABT9QWX9</accession>
<dbReference type="PRINTS" id="PR00111">
    <property type="entry name" value="ABHYDROLASE"/>
</dbReference>
<reference evidence="2 3" key="1">
    <citation type="submission" date="2023-07" db="EMBL/GenBank/DDBJ databases">
        <title>Sequencing the genomes of 1000 actinobacteria strains.</title>
        <authorList>
            <person name="Klenk H.-P."/>
        </authorList>
    </citation>
    <scope>NUCLEOTIDE SEQUENCE [LARGE SCALE GENOMIC DNA]</scope>
    <source>
        <strain evidence="2 3">DSM 44109</strain>
    </source>
</reference>
<name>A0ABT9QWX9_9ACTN</name>
<dbReference type="PANTHER" id="PTHR43798">
    <property type="entry name" value="MONOACYLGLYCEROL LIPASE"/>
    <property type="match status" value="1"/>
</dbReference>
<dbReference type="InterPro" id="IPR050266">
    <property type="entry name" value="AB_hydrolase_sf"/>
</dbReference>
<dbReference type="InterPro" id="IPR029058">
    <property type="entry name" value="AB_hydrolase_fold"/>
</dbReference>
<organism evidence="2 3">
    <name type="scientific">Streptosporangium brasiliense</name>
    <dbReference type="NCBI Taxonomy" id="47480"/>
    <lineage>
        <taxon>Bacteria</taxon>
        <taxon>Bacillati</taxon>
        <taxon>Actinomycetota</taxon>
        <taxon>Actinomycetes</taxon>
        <taxon>Streptosporangiales</taxon>
        <taxon>Streptosporangiaceae</taxon>
        <taxon>Streptosporangium</taxon>
    </lineage>
</organism>
<evidence type="ECO:0000313" key="3">
    <source>
        <dbReference type="Proteomes" id="UP001230426"/>
    </source>
</evidence>
<dbReference type="EMBL" id="JAUSRB010000001">
    <property type="protein sequence ID" value="MDP9861477.1"/>
    <property type="molecule type" value="Genomic_DNA"/>
</dbReference>
<dbReference type="SUPFAM" id="SSF53474">
    <property type="entry name" value="alpha/beta-Hydrolases"/>
    <property type="match status" value="1"/>
</dbReference>
<dbReference type="Proteomes" id="UP001230426">
    <property type="component" value="Unassembled WGS sequence"/>
</dbReference>
<protein>
    <submittedName>
        <fullName evidence="2">Pimeloyl-ACP methyl ester carboxylesterase</fullName>
    </submittedName>
</protein>
<dbReference type="InterPro" id="IPR000073">
    <property type="entry name" value="AB_hydrolase_1"/>
</dbReference>
<dbReference type="Gene3D" id="3.40.50.1820">
    <property type="entry name" value="alpha/beta hydrolase"/>
    <property type="match status" value="1"/>
</dbReference>
<dbReference type="Pfam" id="PF00561">
    <property type="entry name" value="Abhydrolase_1"/>
    <property type="match status" value="1"/>
</dbReference>
<feature type="domain" description="AB hydrolase-1" evidence="1">
    <location>
        <begin position="26"/>
        <end position="129"/>
    </location>
</feature>
<comment type="caution">
    <text evidence="2">The sequence shown here is derived from an EMBL/GenBank/DDBJ whole genome shotgun (WGS) entry which is preliminary data.</text>
</comment>
<proteinExistence type="predicted"/>
<evidence type="ECO:0000259" key="1">
    <source>
        <dbReference type="Pfam" id="PF00561"/>
    </source>
</evidence>
<gene>
    <name evidence="2" type="ORF">J2S55_000736</name>
</gene>
<dbReference type="RefSeq" id="WP_306857256.1">
    <property type="nucleotide sequence ID" value="NZ_JAUSRB010000001.1"/>
</dbReference>
<sequence length="255" mass="27487">MRDTQVLPDGSRIRWAEVAGREPVRVYVHGLGAAAAPYFLEAASRPELAGHRSLFVDLLGFGTSDRPTGFGYTMEEHADALATALRAADVRAAQVVAHSMGGTIAAHLAERHPELVAELVLVDSNLDPIEPALRPGSSGIATYTEEDFVRHGWDETLARVGPHWAATMRLAGREALHRSAVHLTRVNTRERLRRLPIPRAYLYPEADGEPIGAAELVASGVRLIAVPDTGHNIMIDNVEGFAREVSGLLMGSQAG</sequence>
<keyword evidence="3" id="KW-1185">Reference proteome</keyword>
<evidence type="ECO:0000313" key="2">
    <source>
        <dbReference type="EMBL" id="MDP9861477.1"/>
    </source>
</evidence>
<dbReference type="PANTHER" id="PTHR43798:SF33">
    <property type="entry name" value="HYDROLASE, PUTATIVE (AFU_ORTHOLOGUE AFUA_2G14860)-RELATED"/>
    <property type="match status" value="1"/>
</dbReference>